<accession>A0AA39X4D3</accession>
<keyword evidence="3" id="KW-1185">Reference proteome</keyword>
<name>A0AA39X4D3_9PEZI</name>
<evidence type="ECO:0000313" key="2">
    <source>
        <dbReference type="EMBL" id="KAK0627076.1"/>
    </source>
</evidence>
<proteinExistence type="predicted"/>
<feature type="compositionally biased region" description="Basic and acidic residues" evidence="1">
    <location>
        <begin position="476"/>
        <end position="494"/>
    </location>
</feature>
<feature type="region of interest" description="Disordered" evidence="1">
    <location>
        <begin position="468"/>
        <end position="568"/>
    </location>
</feature>
<evidence type="ECO:0000313" key="3">
    <source>
        <dbReference type="Proteomes" id="UP001175000"/>
    </source>
</evidence>
<dbReference type="AlphaFoldDB" id="A0AA39X4D3"/>
<organism evidence="2 3">
    <name type="scientific">Immersiella caudata</name>
    <dbReference type="NCBI Taxonomy" id="314043"/>
    <lineage>
        <taxon>Eukaryota</taxon>
        <taxon>Fungi</taxon>
        <taxon>Dikarya</taxon>
        <taxon>Ascomycota</taxon>
        <taxon>Pezizomycotina</taxon>
        <taxon>Sordariomycetes</taxon>
        <taxon>Sordariomycetidae</taxon>
        <taxon>Sordariales</taxon>
        <taxon>Lasiosphaeriaceae</taxon>
        <taxon>Immersiella</taxon>
    </lineage>
</organism>
<dbReference type="Proteomes" id="UP001175000">
    <property type="component" value="Unassembled WGS sequence"/>
</dbReference>
<feature type="compositionally biased region" description="Low complexity" evidence="1">
    <location>
        <begin position="521"/>
        <end position="533"/>
    </location>
</feature>
<comment type="caution">
    <text evidence="2">The sequence shown here is derived from an EMBL/GenBank/DDBJ whole genome shotgun (WGS) entry which is preliminary data.</text>
</comment>
<dbReference type="EMBL" id="JAULSU010000002">
    <property type="protein sequence ID" value="KAK0627076.1"/>
    <property type="molecule type" value="Genomic_DNA"/>
</dbReference>
<feature type="compositionally biased region" description="Low complexity" evidence="1">
    <location>
        <begin position="19"/>
        <end position="33"/>
    </location>
</feature>
<reference evidence="2" key="1">
    <citation type="submission" date="2023-06" db="EMBL/GenBank/DDBJ databases">
        <title>Genome-scale phylogeny and comparative genomics of the fungal order Sordariales.</title>
        <authorList>
            <consortium name="Lawrence Berkeley National Laboratory"/>
            <person name="Hensen N."/>
            <person name="Bonometti L."/>
            <person name="Westerberg I."/>
            <person name="Brannstrom I.O."/>
            <person name="Guillou S."/>
            <person name="Cros-Aarteil S."/>
            <person name="Calhoun S."/>
            <person name="Haridas S."/>
            <person name="Kuo A."/>
            <person name="Mondo S."/>
            <person name="Pangilinan J."/>
            <person name="Riley R."/>
            <person name="Labutti K."/>
            <person name="Andreopoulos B."/>
            <person name="Lipzen A."/>
            <person name="Chen C."/>
            <person name="Yanf M."/>
            <person name="Daum C."/>
            <person name="Ng V."/>
            <person name="Clum A."/>
            <person name="Steindorff A."/>
            <person name="Ohm R."/>
            <person name="Martin F."/>
            <person name="Silar P."/>
            <person name="Natvig D."/>
            <person name="Lalanne C."/>
            <person name="Gautier V."/>
            <person name="Ament-Velasquez S.L."/>
            <person name="Kruys A."/>
            <person name="Hutchinson M.I."/>
            <person name="Powell A.J."/>
            <person name="Barry K."/>
            <person name="Miller A.N."/>
            <person name="Grigoriev I.V."/>
            <person name="Debuchy R."/>
            <person name="Gladieux P."/>
            <person name="Thoren M.H."/>
            <person name="Johannesson H."/>
        </authorList>
    </citation>
    <scope>NUCLEOTIDE SEQUENCE</scope>
    <source>
        <strain evidence="2">CBS 606.72</strain>
    </source>
</reference>
<feature type="region of interest" description="Disordered" evidence="1">
    <location>
        <begin position="19"/>
        <end position="46"/>
    </location>
</feature>
<gene>
    <name evidence="2" type="ORF">B0T14DRAFT_493274</name>
</gene>
<evidence type="ECO:0000256" key="1">
    <source>
        <dbReference type="SAM" id="MobiDB-lite"/>
    </source>
</evidence>
<sequence>MAHLQLTEERLKGLQRALAASPSAVSSTSSITSRQNETPDSTEEAKQSALHVLSKLRRLSKDIDNKASLREFFNAICCLRDIRKADSHSAEFWNAKRAEFEKVYDHVTDLREKKCRIYLTWRAIERLGDEGRKTLREEDELVISHGVVNHRDGSTDLKYWESKLQALRSQYTLLKRRSTLRFPSLITPENAKRWISDLQAALKRDRGEDSWALKYSYDPDPNEVDQARQLGQSYTVIKNKERRQHPPPPDVGLEQAMQMVFDVMFALALDPEGCRILEEDELRIIGWNTLNRIDGRQHDTAYWIEKLRYFEDRYNEITLWNSELEALKTKVQNALGRLRELGDIGLLAATSSDHYLDEQYNLRYRGDDHYDSRYQGRERPDLRDPQYWELQLRHIEQKYEHANQSLAPKDLTAEELEEVSLMKQEYGTCLEEPRLTQPEALVRAWVSQLTAENDAEWDSGCVQKNTRSKKLGLADGRNDPGDDLRKSSRVEEMGRVASQAQASPLHPVKTLARDSRATKNASQRRSLRAARSAPTTAEDLPPNRRRRPSKLHAAEKLSDKTQPQRGSRRLAGQLPEFGLLGETQSLYGTSLQLSNARKMSSPGARNGRLLKKPTAKGAEPQGVLKIGRNPRRSARIQGLNIGTPDLQLRAI</sequence>
<protein>
    <submittedName>
        <fullName evidence="2">Uncharacterized protein</fullName>
    </submittedName>
</protein>